<protein>
    <recommendedName>
        <fullName evidence="5">Transcription factor domain-containing protein</fullName>
    </recommendedName>
</protein>
<dbReference type="PANTHER" id="PTHR37540:SF9">
    <property type="entry name" value="ZN(2)-C6 FUNGAL-TYPE DOMAIN-CONTAINING PROTEIN"/>
    <property type="match status" value="1"/>
</dbReference>
<dbReference type="PANTHER" id="PTHR37540">
    <property type="entry name" value="TRANSCRIPTION FACTOR (ACR-2), PUTATIVE-RELATED-RELATED"/>
    <property type="match status" value="1"/>
</dbReference>
<organism evidence="3 4">
    <name type="scientific">Stachybotrys elegans</name>
    <dbReference type="NCBI Taxonomy" id="80388"/>
    <lineage>
        <taxon>Eukaryota</taxon>
        <taxon>Fungi</taxon>
        <taxon>Dikarya</taxon>
        <taxon>Ascomycota</taxon>
        <taxon>Pezizomycotina</taxon>
        <taxon>Sordariomycetes</taxon>
        <taxon>Hypocreomycetidae</taxon>
        <taxon>Hypocreales</taxon>
        <taxon>Stachybotryaceae</taxon>
        <taxon>Stachybotrys</taxon>
    </lineage>
</organism>
<feature type="region of interest" description="Disordered" evidence="2">
    <location>
        <begin position="24"/>
        <end position="63"/>
    </location>
</feature>
<comment type="caution">
    <text evidence="3">The sequence shown here is derived from an EMBL/GenBank/DDBJ whole genome shotgun (WGS) entry which is preliminary data.</text>
</comment>
<evidence type="ECO:0008006" key="5">
    <source>
        <dbReference type="Google" id="ProtNLM"/>
    </source>
</evidence>
<feature type="compositionally biased region" description="Low complexity" evidence="2">
    <location>
        <begin position="44"/>
        <end position="63"/>
    </location>
</feature>
<evidence type="ECO:0000256" key="2">
    <source>
        <dbReference type="SAM" id="MobiDB-lite"/>
    </source>
</evidence>
<feature type="compositionally biased region" description="Basic residues" evidence="2">
    <location>
        <begin position="24"/>
        <end position="39"/>
    </location>
</feature>
<dbReference type="OrthoDB" id="4158087at2759"/>
<dbReference type="AlphaFoldDB" id="A0A8K0T4Y6"/>
<sequence>MAGSFHFVSGAHIDEKSRREIRSHVMKGRNAGKRYRLRNRPLDSTSIDAAGSASASTSDSSSPACSASAASAVCPSQRPIAMRHRPSRALSKGKRVAADVGPQKLATIGSFLSGMTFAEKLTPMSGRLLYALMLMTTDAIYPREFCTEPSIVQFSWFKYLHFDEAYFHAFLALSASSLVFLGHDGSPTTPALQERYLEAAQGHLNKALSVIGSRLSSQEALSNATLSAIIHLCVFESMRPGSPNYQMHFEGMCKIIELRGGLSQMQLSPDVLAKIFRIDLDMALRLSCRTRFSSEGRAMSAIDSDHPTLHPVRDCPMANDLVHINPELVTVIKETMQLSYLLNTIAPRTKIEPYTYYNTVSAAFYRLLDISLLPPLVFAPLEERLVFVGTVVFMTSMMLGKESLKILAYDFLYRMIYTALDEIEAGASVSPDTQLWFLLIVSGALFTEDGQRRIQRVLPRFLIQFQIKGWPPLQQMLRSFPWVRVFHDELAKRQLRALGYPVS</sequence>
<evidence type="ECO:0000313" key="4">
    <source>
        <dbReference type="Proteomes" id="UP000813444"/>
    </source>
</evidence>
<dbReference type="Pfam" id="PF11951">
    <property type="entry name" value="Fungal_trans_2"/>
    <property type="match status" value="1"/>
</dbReference>
<gene>
    <name evidence="3" type="ORF">B0I35DRAFT_475192</name>
</gene>
<evidence type="ECO:0000313" key="3">
    <source>
        <dbReference type="EMBL" id="KAH7326560.1"/>
    </source>
</evidence>
<accession>A0A8K0T4Y6</accession>
<dbReference type="InterPro" id="IPR021858">
    <property type="entry name" value="Fun_TF"/>
</dbReference>
<dbReference type="EMBL" id="JAGPNK010000002">
    <property type="protein sequence ID" value="KAH7326560.1"/>
    <property type="molecule type" value="Genomic_DNA"/>
</dbReference>
<dbReference type="Proteomes" id="UP000813444">
    <property type="component" value="Unassembled WGS sequence"/>
</dbReference>
<evidence type="ECO:0000256" key="1">
    <source>
        <dbReference type="ARBA" id="ARBA00023242"/>
    </source>
</evidence>
<reference evidence="3" key="1">
    <citation type="journal article" date="2021" name="Nat. Commun.">
        <title>Genetic determinants of endophytism in the Arabidopsis root mycobiome.</title>
        <authorList>
            <person name="Mesny F."/>
            <person name="Miyauchi S."/>
            <person name="Thiergart T."/>
            <person name="Pickel B."/>
            <person name="Atanasova L."/>
            <person name="Karlsson M."/>
            <person name="Huettel B."/>
            <person name="Barry K.W."/>
            <person name="Haridas S."/>
            <person name="Chen C."/>
            <person name="Bauer D."/>
            <person name="Andreopoulos W."/>
            <person name="Pangilinan J."/>
            <person name="LaButti K."/>
            <person name="Riley R."/>
            <person name="Lipzen A."/>
            <person name="Clum A."/>
            <person name="Drula E."/>
            <person name="Henrissat B."/>
            <person name="Kohler A."/>
            <person name="Grigoriev I.V."/>
            <person name="Martin F.M."/>
            <person name="Hacquard S."/>
        </authorList>
    </citation>
    <scope>NUCLEOTIDE SEQUENCE</scope>
    <source>
        <strain evidence="3">MPI-CAGE-CH-0235</strain>
    </source>
</reference>
<name>A0A8K0T4Y6_9HYPO</name>
<keyword evidence="1" id="KW-0539">Nucleus</keyword>
<proteinExistence type="predicted"/>
<keyword evidence="4" id="KW-1185">Reference proteome</keyword>